<organism evidence="1 2">
    <name type="scientific">Bordetella bronchialis</name>
    <dbReference type="NCBI Taxonomy" id="463025"/>
    <lineage>
        <taxon>Bacteria</taxon>
        <taxon>Pseudomonadati</taxon>
        <taxon>Pseudomonadota</taxon>
        <taxon>Betaproteobacteria</taxon>
        <taxon>Burkholderiales</taxon>
        <taxon>Alcaligenaceae</taxon>
        <taxon>Bordetella</taxon>
    </lineage>
</organism>
<gene>
    <name evidence="1" type="ORF">BAU06_19015</name>
</gene>
<keyword evidence="2" id="KW-1185">Reference proteome</keyword>
<protein>
    <submittedName>
        <fullName evidence="1">Uncharacterized protein</fullName>
    </submittedName>
</protein>
<dbReference type="EMBL" id="CP016170">
    <property type="protein sequence ID" value="ANN68110.1"/>
    <property type="molecule type" value="Genomic_DNA"/>
</dbReference>
<evidence type="ECO:0000313" key="2">
    <source>
        <dbReference type="Proteomes" id="UP000091897"/>
    </source>
</evidence>
<dbReference type="Proteomes" id="UP000091897">
    <property type="component" value="Chromosome"/>
</dbReference>
<sequence length="110" mass="12433">MKLTVQKTGAMFMHYVHTEHKPVRDAAELVANRRLAITGTEARPVENSETVSRKFDLSELSQVFTLPWSAYVRLLPVKDLKKLLLTDIARTEWLMSARGNAGGRRVPSLN</sequence>
<name>A0ABN4R611_9BORD</name>
<proteinExistence type="predicted"/>
<evidence type="ECO:0000313" key="1">
    <source>
        <dbReference type="EMBL" id="ANN68110.1"/>
    </source>
</evidence>
<reference evidence="1 2" key="1">
    <citation type="submission" date="2016-06" db="EMBL/GenBank/DDBJ databases">
        <title>Complete genome sequences of Bordetella bronchialis and Bordetella flabilis.</title>
        <authorList>
            <person name="LiPuma J.J."/>
            <person name="Spilker T."/>
        </authorList>
    </citation>
    <scope>NUCLEOTIDE SEQUENCE [LARGE SCALE GENOMIC DNA]</scope>
    <source>
        <strain evidence="1 2">AU3182</strain>
    </source>
</reference>
<accession>A0ABN4R611</accession>